<evidence type="ECO:0000313" key="2">
    <source>
        <dbReference type="EMBL" id="GAG80191.1"/>
    </source>
</evidence>
<dbReference type="EMBL" id="BART01009728">
    <property type="protein sequence ID" value="GAG80191.1"/>
    <property type="molecule type" value="Genomic_DNA"/>
</dbReference>
<gene>
    <name evidence="2" type="ORF">S01H4_21466</name>
</gene>
<reference evidence="2" key="1">
    <citation type="journal article" date="2014" name="Front. Microbiol.">
        <title>High frequency of phylogenetically diverse reductive dehalogenase-homologous genes in deep subseafloor sedimentary metagenomes.</title>
        <authorList>
            <person name="Kawai M."/>
            <person name="Futagami T."/>
            <person name="Toyoda A."/>
            <person name="Takaki Y."/>
            <person name="Nishi S."/>
            <person name="Hori S."/>
            <person name="Arai W."/>
            <person name="Tsubouchi T."/>
            <person name="Morono Y."/>
            <person name="Uchiyama I."/>
            <person name="Ito T."/>
            <person name="Fujiyama A."/>
            <person name="Inagaki F."/>
            <person name="Takami H."/>
        </authorList>
    </citation>
    <scope>NUCLEOTIDE SEQUENCE</scope>
    <source>
        <strain evidence="2">Expedition CK06-06</strain>
    </source>
</reference>
<sequence length="101" mass="11199">MNEFKNGKNLYEEQKRQGKIREYEHPIPEAGKPTHHNLKRPPSSSQTVCEHHGIGGCKASLEAYELGLAKTVFPCEGLIPPVCSVRLKLAAGKTVKELYGK</sequence>
<feature type="compositionally biased region" description="Basic and acidic residues" evidence="1">
    <location>
        <begin position="10"/>
        <end position="27"/>
    </location>
</feature>
<evidence type="ECO:0000256" key="1">
    <source>
        <dbReference type="SAM" id="MobiDB-lite"/>
    </source>
</evidence>
<protein>
    <submittedName>
        <fullName evidence="2">Uncharacterized protein</fullName>
    </submittedName>
</protein>
<proteinExistence type="predicted"/>
<dbReference type="AlphaFoldDB" id="X1C705"/>
<name>X1C705_9ZZZZ</name>
<comment type="caution">
    <text evidence="2">The sequence shown here is derived from an EMBL/GenBank/DDBJ whole genome shotgun (WGS) entry which is preliminary data.</text>
</comment>
<organism evidence="2">
    <name type="scientific">marine sediment metagenome</name>
    <dbReference type="NCBI Taxonomy" id="412755"/>
    <lineage>
        <taxon>unclassified sequences</taxon>
        <taxon>metagenomes</taxon>
        <taxon>ecological metagenomes</taxon>
    </lineage>
</organism>
<feature type="region of interest" description="Disordered" evidence="1">
    <location>
        <begin position="1"/>
        <end position="49"/>
    </location>
</feature>
<accession>X1C705</accession>